<protein>
    <submittedName>
        <fullName evidence="1">Uncharacterized protein</fullName>
    </submittedName>
</protein>
<organism evidence="1 2">
    <name type="scientific">Pedobacter paludis</name>
    <dbReference type="NCBI Taxonomy" id="2203212"/>
    <lineage>
        <taxon>Bacteria</taxon>
        <taxon>Pseudomonadati</taxon>
        <taxon>Bacteroidota</taxon>
        <taxon>Sphingobacteriia</taxon>
        <taxon>Sphingobacteriales</taxon>
        <taxon>Sphingobacteriaceae</taxon>
        <taxon>Pedobacter</taxon>
    </lineage>
</organism>
<evidence type="ECO:0000313" key="1">
    <source>
        <dbReference type="EMBL" id="PWS31546.1"/>
    </source>
</evidence>
<evidence type="ECO:0000313" key="2">
    <source>
        <dbReference type="Proteomes" id="UP000245391"/>
    </source>
</evidence>
<accession>A0A317F263</accession>
<sequence>MKKIANNDYNNHVQYFMLHKKIKMTRISTYLILYLLLTLNSCKGQKAKEHLRISDFKFKSIFGTISKEPKNTYCLLGSGFFRTPRSENSDSLIIDWLSKHRNAFVVPVSSFGPSQIQEQDSKIIYCWVIDRKDTLNNYLIKNGCFPGGTMIRPKAWDEMEKSEKQSYEDEKPDVKVFVDKKGYNIFIEQIKTAEQYARENKLGIWLKGQEER</sequence>
<comment type="caution">
    <text evidence="1">The sequence shown here is derived from an EMBL/GenBank/DDBJ whole genome shotgun (WGS) entry which is preliminary data.</text>
</comment>
<proteinExistence type="predicted"/>
<gene>
    <name evidence="1" type="ORF">DF947_13220</name>
</gene>
<reference evidence="2" key="1">
    <citation type="submission" date="2018-05" db="EMBL/GenBank/DDBJ databases">
        <title>Pedobacter paludis sp. nov., isolated from wetland soil.</title>
        <authorList>
            <person name="Zhang Y."/>
        </authorList>
    </citation>
    <scope>NUCLEOTIDE SEQUENCE [LARGE SCALE GENOMIC DNA]</scope>
    <source>
        <strain evidence="2">R-8</strain>
    </source>
</reference>
<dbReference type="AlphaFoldDB" id="A0A317F263"/>
<name>A0A317F263_9SPHI</name>
<keyword evidence="2" id="KW-1185">Reference proteome</keyword>
<dbReference type="EMBL" id="QGNY01000004">
    <property type="protein sequence ID" value="PWS31546.1"/>
    <property type="molecule type" value="Genomic_DNA"/>
</dbReference>
<dbReference type="Proteomes" id="UP000245391">
    <property type="component" value="Unassembled WGS sequence"/>
</dbReference>